<evidence type="ECO:0000313" key="1">
    <source>
        <dbReference type="EMBL" id="JAD58639.1"/>
    </source>
</evidence>
<name>A0A0A9B3V4_ARUDO</name>
<sequence length="33" mass="3604">MAATEPHITPISIDIRRQVLGIAPTKHARPLLS</sequence>
<organism evidence="1">
    <name type="scientific">Arundo donax</name>
    <name type="common">Giant reed</name>
    <name type="synonym">Donax arundinaceus</name>
    <dbReference type="NCBI Taxonomy" id="35708"/>
    <lineage>
        <taxon>Eukaryota</taxon>
        <taxon>Viridiplantae</taxon>
        <taxon>Streptophyta</taxon>
        <taxon>Embryophyta</taxon>
        <taxon>Tracheophyta</taxon>
        <taxon>Spermatophyta</taxon>
        <taxon>Magnoliopsida</taxon>
        <taxon>Liliopsida</taxon>
        <taxon>Poales</taxon>
        <taxon>Poaceae</taxon>
        <taxon>PACMAD clade</taxon>
        <taxon>Arundinoideae</taxon>
        <taxon>Arundineae</taxon>
        <taxon>Arundo</taxon>
    </lineage>
</organism>
<reference evidence="1" key="1">
    <citation type="submission" date="2014-09" db="EMBL/GenBank/DDBJ databases">
        <authorList>
            <person name="Magalhaes I.L.F."/>
            <person name="Oliveira U."/>
            <person name="Santos F.R."/>
            <person name="Vidigal T.H.D.A."/>
            <person name="Brescovit A.D."/>
            <person name="Santos A.J."/>
        </authorList>
    </citation>
    <scope>NUCLEOTIDE SEQUENCE</scope>
    <source>
        <tissue evidence="1">Shoot tissue taken approximately 20 cm above the soil surface</tissue>
    </source>
</reference>
<dbReference type="AlphaFoldDB" id="A0A0A9B3V4"/>
<proteinExistence type="predicted"/>
<reference evidence="1" key="2">
    <citation type="journal article" date="2015" name="Data Brief">
        <title>Shoot transcriptome of the giant reed, Arundo donax.</title>
        <authorList>
            <person name="Barrero R.A."/>
            <person name="Guerrero F.D."/>
            <person name="Moolhuijzen P."/>
            <person name="Goolsby J.A."/>
            <person name="Tidwell J."/>
            <person name="Bellgard S.E."/>
            <person name="Bellgard M.I."/>
        </authorList>
    </citation>
    <scope>NUCLEOTIDE SEQUENCE</scope>
    <source>
        <tissue evidence="1">Shoot tissue taken approximately 20 cm above the soil surface</tissue>
    </source>
</reference>
<accession>A0A0A9B3V4</accession>
<dbReference type="EMBL" id="GBRH01239256">
    <property type="protein sequence ID" value="JAD58639.1"/>
    <property type="molecule type" value="Transcribed_RNA"/>
</dbReference>
<protein>
    <submittedName>
        <fullName evidence="1">Uncharacterized protein</fullName>
    </submittedName>
</protein>